<evidence type="ECO:0000313" key="2">
    <source>
        <dbReference type="Proteomes" id="UP000325081"/>
    </source>
</evidence>
<evidence type="ECO:0000313" key="1">
    <source>
        <dbReference type="EMBL" id="GER26170.1"/>
    </source>
</evidence>
<gene>
    <name evidence="1" type="ORF">STAS_01810</name>
</gene>
<sequence length="138" mass="14013">MMSLRLIPPGEIAAILLVVTPGLVGERDDILLVVTPGLKCGVGEGSVAALEVPASILEAPTASDLFILRTWISCASLTAASTGLKYLHSSSTPVGSSPLGSQPTVMKCSCSSSSGIGGPAVYEFTVTSTLQAFFGSIL</sequence>
<proteinExistence type="predicted"/>
<dbReference type="EMBL" id="BKCP01000891">
    <property type="protein sequence ID" value="GER26170.1"/>
    <property type="molecule type" value="Genomic_DNA"/>
</dbReference>
<keyword evidence="2" id="KW-1185">Reference proteome</keyword>
<reference evidence="2" key="1">
    <citation type="journal article" date="2019" name="Curr. Biol.">
        <title>Genome Sequence of Striga asiatica Provides Insight into the Evolution of Plant Parasitism.</title>
        <authorList>
            <person name="Yoshida S."/>
            <person name="Kim S."/>
            <person name="Wafula E.K."/>
            <person name="Tanskanen J."/>
            <person name="Kim Y.M."/>
            <person name="Honaas L."/>
            <person name="Yang Z."/>
            <person name="Spallek T."/>
            <person name="Conn C.E."/>
            <person name="Ichihashi Y."/>
            <person name="Cheong K."/>
            <person name="Cui S."/>
            <person name="Der J.P."/>
            <person name="Gundlach H."/>
            <person name="Jiao Y."/>
            <person name="Hori C."/>
            <person name="Ishida J.K."/>
            <person name="Kasahara H."/>
            <person name="Kiba T."/>
            <person name="Kim M.S."/>
            <person name="Koo N."/>
            <person name="Laohavisit A."/>
            <person name="Lee Y.H."/>
            <person name="Lumba S."/>
            <person name="McCourt P."/>
            <person name="Mortimer J.C."/>
            <person name="Mutuku J.M."/>
            <person name="Nomura T."/>
            <person name="Sasaki-Sekimoto Y."/>
            <person name="Seto Y."/>
            <person name="Wang Y."/>
            <person name="Wakatake T."/>
            <person name="Sakakibara H."/>
            <person name="Demura T."/>
            <person name="Yamaguchi S."/>
            <person name="Yoneyama K."/>
            <person name="Manabe R.I."/>
            <person name="Nelson D.C."/>
            <person name="Schulman A.H."/>
            <person name="Timko M.P."/>
            <person name="dePamphilis C.W."/>
            <person name="Choi D."/>
            <person name="Shirasu K."/>
        </authorList>
    </citation>
    <scope>NUCLEOTIDE SEQUENCE [LARGE SCALE GENOMIC DNA]</scope>
    <source>
        <strain evidence="2">cv. UVA1</strain>
    </source>
</reference>
<protein>
    <submittedName>
        <fullName evidence="1">Zinc finger (MYND type) family protein /programmed cell death 2 C-terminal domain-containing protein</fullName>
    </submittedName>
</protein>
<dbReference type="Proteomes" id="UP000325081">
    <property type="component" value="Unassembled WGS sequence"/>
</dbReference>
<organism evidence="1 2">
    <name type="scientific">Striga asiatica</name>
    <name type="common">Asiatic witchweed</name>
    <name type="synonym">Buchnera asiatica</name>
    <dbReference type="NCBI Taxonomy" id="4170"/>
    <lineage>
        <taxon>Eukaryota</taxon>
        <taxon>Viridiplantae</taxon>
        <taxon>Streptophyta</taxon>
        <taxon>Embryophyta</taxon>
        <taxon>Tracheophyta</taxon>
        <taxon>Spermatophyta</taxon>
        <taxon>Magnoliopsida</taxon>
        <taxon>eudicotyledons</taxon>
        <taxon>Gunneridae</taxon>
        <taxon>Pentapetalae</taxon>
        <taxon>asterids</taxon>
        <taxon>lamiids</taxon>
        <taxon>Lamiales</taxon>
        <taxon>Orobanchaceae</taxon>
        <taxon>Buchnereae</taxon>
        <taxon>Striga</taxon>
    </lineage>
</organism>
<name>A0A5A7P0B5_STRAF</name>
<accession>A0A5A7P0B5</accession>
<comment type="caution">
    <text evidence="1">The sequence shown here is derived from an EMBL/GenBank/DDBJ whole genome shotgun (WGS) entry which is preliminary data.</text>
</comment>
<dbReference type="AlphaFoldDB" id="A0A5A7P0B5"/>